<dbReference type="OrthoDB" id="9808476at2"/>
<dbReference type="STRING" id="1294142.CINTURNW_1585"/>
<feature type="DNA-binding region" description="H-T-H motif" evidence="4">
    <location>
        <begin position="23"/>
        <end position="42"/>
    </location>
</feature>
<evidence type="ECO:0000313" key="6">
    <source>
        <dbReference type="EMBL" id="ERK30144.1"/>
    </source>
</evidence>
<dbReference type="Gene3D" id="1.10.10.60">
    <property type="entry name" value="Homeodomain-like"/>
    <property type="match status" value="1"/>
</dbReference>
<dbReference type="HOGENOM" id="CLU_069356_12_3_9"/>
<dbReference type="PATRIC" id="fig|1294142.3.peg.1606"/>
<evidence type="ECO:0000256" key="2">
    <source>
        <dbReference type="ARBA" id="ARBA00023125"/>
    </source>
</evidence>
<name>U2Q265_9CLOT</name>
<evidence type="ECO:0000256" key="3">
    <source>
        <dbReference type="ARBA" id="ARBA00023163"/>
    </source>
</evidence>
<dbReference type="EMBL" id="APJA01000012">
    <property type="protein sequence ID" value="ERK30144.1"/>
    <property type="molecule type" value="Genomic_DNA"/>
</dbReference>
<comment type="caution">
    <text evidence="6">The sequence shown here is derived from an EMBL/GenBank/DDBJ whole genome shotgun (WGS) entry which is preliminary data.</text>
</comment>
<dbReference type="Proteomes" id="UP000016721">
    <property type="component" value="Unassembled WGS sequence"/>
</dbReference>
<dbReference type="PRINTS" id="PR00455">
    <property type="entry name" value="HTHTETR"/>
</dbReference>
<dbReference type="PANTHER" id="PTHR47506:SF1">
    <property type="entry name" value="HTH-TYPE TRANSCRIPTIONAL REGULATOR YJDC"/>
    <property type="match status" value="1"/>
</dbReference>
<reference evidence="6 7" key="1">
    <citation type="journal article" date="2013" name="Genome Announc.">
        <title>Draft Genome Sequence of the Hydrogen- and Ethanol-Producing Bacterium Clostridium intestinale Strain URNW.</title>
        <authorList>
            <person name="Lal S."/>
            <person name="Ramachandran U."/>
            <person name="Zhang X."/>
            <person name="Sparling R."/>
            <person name="Levin D.B."/>
        </authorList>
    </citation>
    <scope>NUCLEOTIDE SEQUENCE [LARGE SCALE GENOMIC DNA]</scope>
    <source>
        <strain evidence="6 7">URNW</strain>
    </source>
</reference>
<dbReference type="GO" id="GO:0003677">
    <property type="term" value="F:DNA binding"/>
    <property type="evidence" value="ECO:0007669"/>
    <property type="project" value="UniProtKB-UniRule"/>
</dbReference>
<protein>
    <submittedName>
        <fullName evidence="6">TetR family transcriptional regulator</fullName>
    </submittedName>
</protein>
<dbReference type="SUPFAM" id="SSF46689">
    <property type="entry name" value="Homeodomain-like"/>
    <property type="match status" value="1"/>
</dbReference>
<evidence type="ECO:0000256" key="4">
    <source>
        <dbReference type="PROSITE-ProRule" id="PRU00335"/>
    </source>
</evidence>
<sequence>MSKQKILEAAFDSFSKGHYNSVSISEISQKAGIKKPSIYAHFDSKESLFLKVFEDESSKIYTKFLNLINENRGYDTKVILENILIESVNYIKENKPIGGFLAYLFFVTSYDLPEKIIDRVEQFKNLMNDLISEIIQNGINKEESTKEEIDAITYFYYCLLQGNIQMELNSDIFNMDKVNKSWNYFWDGVRNKFMAHK</sequence>
<accession>U2Q265</accession>
<feature type="domain" description="HTH tetR-type" evidence="5">
    <location>
        <begin position="1"/>
        <end position="60"/>
    </location>
</feature>
<keyword evidence="7" id="KW-1185">Reference proteome</keyword>
<keyword evidence="1" id="KW-0805">Transcription regulation</keyword>
<gene>
    <name evidence="6" type="ORF">CINTURNW_1585</name>
</gene>
<evidence type="ECO:0000259" key="5">
    <source>
        <dbReference type="PROSITE" id="PS50977"/>
    </source>
</evidence>
<dbReference type="PANTHER" id="PTHR47506">
    <property type="entry name" value="TRANSCRIPTIONAL REGULATORY PROTEIN"/>
    <property type="match status" value="1"/>
</dbReference>
<keyword evidence="2 4" id="KW-0238">DNA-binding</keyword>
<dbReference type="Gene3D" id="1.10.357.10">
    <property type="entry name" value="Tetracycline Repressor, domain 2"/>
    <property type="match status" value="1"/>
</dbReference>
<evidence type="ECO:0000313" key="7">
    <source>
        <dbReference type="Proteomes" id="UP000016721"/>
    </source>
</evidence>
<dbReference type="InterPro" id="IPR009057">
    <property type="entry name" value="Homeodomain-like_sf"/>
</dbReference>
<keyword evidence="3" id="KW-0804">Transcription</keyword>
<organism evidence="6 7">
    <name type="scientific">Clostridium intestinale URNW</name>
    <dbReference type="NCBI Taxonomy" id="1294142"/>
    <lineage>
        <taxon>Bacteria</taxon>
        <taxon>Bacillati</taxon>
        <taxon>Bacillota</taxon>
        <taxon>Clostridia</taxon>
        <taxon>Eubacteriales</taxon>
        <taxon>Clostridiaceae</taxon>
        <taxon>Clostridium</taxon>
    </lineage>
</organism>
<dbReference type="InterPro" id="IPR001647">
    <property type="entry name" value="HTH_TetR"/>
</dbReference>
<evidence type="ECO:0000256" key="1">
    <source>
        <dbReference type="ARBA" id="ARBA00023015"/>
    </source>
</evidence>
<dbReference type="PROSITE" id="PS50977">
    <property type="entry name" value="HTH_TETR_2"/>
    <property type="match status" value="1"/>
</dbReference>
<dbReference type="eggNOG" id="COG1309">
    <property type="taxonomic scope" value="Bacteria"/>
</dbReference>
<proteinExistence type="predicted"/>
<dbReference type="RefSeq" id="WP_021801595.1">
    <property type="nucleotide sequence ID" value="NZ_KI273145.1"/>
</dbReference>
<dbReference type="Pfam" id="PF00440">
    <property type="entry name" value="TetR_N"/>
    <property type="match status" value="1"/>
</dbReference>
<dbReference type="AlphaFoldDB" id="U2Q265"/>